<dbReference type="CDD" id="cd00077">
    <property type="entry name" value="HDc"/>
    <property type="match status" value="1"/>
</dbReference>
<dbReference type="SUPFAM" id="SSF46785">
    <property type="entry name" value="Winged helix' DNA-binding domain"/>
    <property type="match status" value="1"/>
</dbReference>
<name>A0A1W1DZQ0_9ZZZZ</name>
<dbReference type="GO" id="GO:0016746">
    <property type="term" value="F:acyltransferase activity"/>
    <property type="evidence" value="ECO:0007669"/>
    <property type="project" value="UniProtKB-KW"/>
</dbReference>
<feature type="domain" description="HD/PDEase" evidence="2">
    <location>
        <begin position="81"/>
        <end position="251"/>
    </location>
</feature>
<dbReference type="Pfam" id="PF07515">
    <property type="entry name" value="TraI_2_C"/>
    <property type="match status" value="1"/>
</dbReference>
<dbReference type="InterPro" id="IPR011119">
    <property type="entry name" value="Unchr_helicase_relaxase_TraI"/>
</dbReference>
<reference evidence="3" key="1">
    <citation type="submission" date="2016-10" db="EMBL/GenBank/DDBJ databases">
        <authorList>
            <person name="de Groot N.N."/>
        </authorList>
    </citation>
    <scope>NUCLEOTIDE SEQUENCE</scope>
</reference>
<dbReference type="InterPro" id="IPR011093">
    <property type="entry name" value="TraI_2_C"/>
</dbReference>
<feature type="region of interest" description="Disordered" evidence="1">
    <location>
        <begin position="243"/>
        <end position="262"/>
    </location>
</feature>
<gene>
    <name evidence="3" type="ORF">MNB_SUP05-SYMBIONT-4-641</name>
</gene>
<dbReference type="EMBL" id="FPHY01000144">
    <property type="protein sequence ID" value="SFV87051.1"/>
    <property type="molecule type" value="Genomic_DNA"/>
</dbReference>
<dbReference type="Pfam" id="PF07514">
    <property type="entry name" value="TraI_2"/>
    <property type="match status" value="1"/>
</dbReference>
<keyword evidence="3" id="KW-0012">Acyltransferase</keyword>
<feature type="compositionally biased region" description="Polar residues" evidence="1">
    <location>
        <begin position="405"/>
        <end position="418"/>
    </location>
</feature>
<sequence>MDFSKIINFFTFFTKSNKVDGCEQIQSADVLLLKHKKLIDNIYHQSHVPEEHFKSLYLYSITRLAVWVQDLPASQNHHHSSSGGFLLHTLEVIEIALKQRNNKMLPIGSSVEKQNEKKDLWTFAVFVAALLHDIGKTVSDVNIMLYDSQKKELGRWSPWFGSMSSVEKVRYYQYQYNSNRKYQHHSLLPLSLLSQFINPAAIDWMQKENDLFTLLLMTLQGRSAEGAIIADIVKYADSESSAKSLESSGNNDKAHNPLSPQPKSLADKLLDTMRHLVLETDLKINVPGAVMFTTSTDIYFVSKVIMDKVRDSLDKDKQKGVPFDNSRMMDELLQFHIITPNSEGKAIWSCILSGGGFKKPVNLTMLKMPLEKIYFNFKLEDGKTYSHFSGEIIEEGIVKDDDVKNINTDDNDSNLVQSDSKEENVATTLPLPPGFAITTDNGDNQDKKPQPTQKSEKPLEKTNTDQHQQPILETELGKGFLVWLMQVVNNKAIMINTTQSKVHIVEYKDNKALFLVSPKIFKEYSVEQWAQTQKQFGRLKINLKTHTSENIWQVETKTQRKDKKPSIIRGYLIVNLDGYNVDGLPEPNRYLQLITQQPKNDEPNE</sequence>
<dbReference type="NCBIfam" id="NF041494">
    <property type="entry name" value="MobH"/>
    <property type="match status" value="1"/>
</dbReference>
<dbReference type="SUPFAM" id="SSF109604">
    <property type="entry name" value="HD-domain/PDEase-like"/>
    <property type="match status" value="1"/>
</dbReference>
<dbReference type="NCBIfam" id="TIGR03760">
    <property type="entry name" value="ICE_TraI_Pfluor"/>
    <property type="match status" value="1"/>
</dbReference>
<dbReference type="InterPro" id="IPR022391">
    <property type="entry name" value="ICE_relaxase_PFGI-1"/>
</dbReference>
<organism evidence="3">
    <name type="scientific">hydrothermal vent metagenome</name>
    <dbReference type="NCBI Taxonomy" id="652676"/>
    <lineage>
        <taxon>unclassified sequences</taxon>
        <taxon>metagenomes</taxon>
        <taxon>ecological metagenomes</taxon>
    </lineage>
</organism>
<dbReference type="Gene3D" id="1.10.3210.40">
    <property type="match status" value="1"/>
</dbReference>
<keyword evidence="3" id="KW-0808">Transferase</keyword>
<feature type="region of interest" description="Disordered" evidence="1">
    <location>
        <begin position="403"/>
        <end position="468"/>
    </location>
</feature>
<dbReference type="InterPro" id="IPR036388">
    <property type="entry name" value="WH-like_DNA-bd_sf"/>
</dbReference>
<dbReference type="SMART" id="SM00471">
    <property type="entry name" value="HDc"/>
    <property type="match status" value="1"/>
</dbReference>
<keyword evidence="3" id="KW-0670">Pyruvate</keyword>
<evidence type="ECO:0000256" key="1">
    <source>
        <dbReference type="SAM" id="MobiDB-lite"/>
    </source>
</evidence>
<accession>A0A1W1DZQ0</accession>
<evidence type="ECO:0000259" key="2">
    <source>
        <dbReference type="SMART" id="SM00471"/>
    </source>
</evidence>
<proteinExistence type="predicted"/>
<evidence type="ECO:0000313" key="3">
    <source>
        <dbReference type="EMBL" id="SFV87051.1"/>
    </source>
</evidence>
<dbReference type="InterPro" id="IPR036390">
    <property type="entry name" value="WH_DNA-bd_sf"/>
</dbReference>
<protein>
    <submittedName>
        <fullName evidence="3">Pyruvate/2-oxoglutarate dehydrogenase complex, dihydrolipoamide acyltransferase (E2) component, and related enzymes</fullName>
    </submittedName>
</protein>
<dbReference type="Gene3D" id="1.10.10.10">
    <property type="entry name" value="Winged helix-like DNA-binding domain superfamily/Winged helix DNA-binding domain"/>
    <property type="match status" value="1"/>
</dbReference>
<feature type="compositionally biased region" description="Basic and acidic residues" evidence="1">
    <location>
        <begin position="444"/>
        <end position="464"/>
    </location>
</feature>
<dbReference type="Gene3D" id="2.40.10.200">
    <property type="entry name" value="STY4665 C-terminal domain-like"/>
    <property type="match status" value="1"/>
</dbReference>
<dbReference type="AlphaFoldDB" id="A0A1W1DZQ0"/>
<dbReference type="InterPro" id="IPR003607">
    <property type="entry name" value="HD/PDEase_dom"/>
</dbReference>